<accession>A0A0E9XLG2</accession>
<evidence type="ECO:0000313" key="1">
    <source>
        <dbReference type="EMBL" id="JAI03232.1"/>
    </source>
</evidence>
<reference evidence="1" key="1">
    <citation type="submission" date="2014-11" db="EMBL/GenBank/DDBJ databases">
        <authorList>
            <person name="Amaro Gonzalez C."/>
        </authorList>
    </citation>
    <scope>NUCLEOTIDE SEQUENCE</scope>
</reference>
<organism evidence="1">
    <name type="scientific">Anguilla anguilla</name>
    <name type="common">European freshwater eel</name>
    <name type="synonym">Muraena anguilla</name>
    <dbReference type="NCBI Taxonomy" id="7936"/>
    <lineage>
        <taxon>Eukaryota</taxon>
        <taxon>Metazoa</taxon>
        <taxon>Chordata</taxon>
        <taxon>Craniata</taxon>
        <taxon>Vertebrata</taxon>
        <taxon>Euteleostomi</taxon>
        <taxon>Actinopterygii</taxon>
        <taxon>Neopterygii</taxon>
        <taxon>Teleostei</taxon>
        <taxon>Anguilliformes</taxon>
        <taxon>Anguillidae</taxon>
        <taxon>Anguilla</taxon>
    </lineage>
</organism>
<dbReference type="AlphaFoldDB" id="A0A0E9XLG2"/>
<dbReference type="EMBL" id="GBXM01005346">
    <property type="protein sequence ID" value="JAI03232.1"/>
    <property type="molecule type" value="Transcribed_RNA"/>
</dbReference>
<sequence length="20" mass="2201">MQETAVQQLCGSIRIIILSP</sequence>
<name>A0A0E9XLG2_ANGAN</name>
<reference evidence="1" key="2">
    <citation type="journal article" date="2015" name="Fish Shellfish Immunol.">
        <title>Early steps in the European eel (Anguilla anguilla)-Vibrio vulnificus interaction in the gills: Role of the RtxA13 toxin.</title>
        <authorList>
            <person name="Callol A."/>
            <person name="Pajuelo D."/>
            <person name="Ebbesson L."/>
            <person name="Teles M."/>
            <person name="MacKenzie S."/>
            <person name="Amaro C."/>
        </authorList>
    </citation>
    <scope>NUCLEOTIDE SEQUENCE</scope>
</reference>
<protein>
    <submittedName>
        <fullName evidence="1">Uncharacterized protein</fullName>
    </submittedName>
</protein>
<proteinExistence type="predicted"/>